<organism evidence="1">
    <name type="scientific">viral metagenome</name>
    <dbReference type="NCBI Taxonomy" id="1070528"/>
    <lineage>
        <taxon>unclassified sequences</taxon>
        <taxon>metagenomes</taxon>
        <taxon>organismal metagenomes</taxon>
    </lineage>
</organism>
<accession>A0A6C0LQ39</accession>
<reference evidence="1" key="1">
    <citation type="journal article" date="2020" name="Nature">
        <title>Giant virus diversity and host interactions through global metagenomics.</title>
        <authorList>
            <person name="Schulz F."/>
            <person name="Roux S."/>
            <person name="Paez-Espino D."/>
            <person name="Jungbluth S."/>
            <person name="Walsh D.A."/>
            <person name="Denef V.J."/>
            <person name="McMahon K.D."/>
            <person name="Konstantinidis K.T."/>
            <person name="Eloe-Fadrosh E.A."/>
            <person name="Kyrpides N.C."/>
            <person name="Woyke T."/>
        </authorList>
    </citation>
    <scope>NUCLEOTIDE SEQUENCE</scope>
    <source>
        <strain evidence="1">GVMAG-M-3300027963-41</strain>
    </source>
</reference>
<name>A0A6C0LQ39_9ZZZZ</name>
<proteinExistence type="predicted"/>
<dbReference type="AlphaFoldDB" id="A0A6C0LQ39"/>
<sequence>MKKSSIRQFTRKCLKAGYKEKVCKNAWVFGKLPTKELQTMYKNTFKTQKTYKHPHTMKQSKTLKYAKAPKKLTKAMLIKASGPRIFP</sequence>
<dbReference type="EMBL" id="MN740532">
    <property type="protein sequence ID" value="QHU31694.1"/>
    <property type="molecule type" value="Genomic_DNA"/>
</dbReference>
<evidence type="ECO:0000313" key="1">
    <source>
        <dbReference type="EMBL" id="QHU31694.1"/>
    </source>
</evidence>
<protein>
    <submittedName>
        <fullName evidence="1">Uncharacterized protein</fullName>
    </submittedName>
</protein>